<gene>
    <name evidence="1" type="ORF">P872_22720</name>
</gene>
<organism evidence="1 2">
    <name type="scientific">Rhodonellum psychrophilum GCM71 = DSM 17998</name>
    <dbReference type="NCBI Taxonomy" id="1123057"/>
    <lineage>
        <taxon>Bacteria</taxon>
        <taxon>Pseudomonadati</taxon>
        <taxon>Bacteroidota</taxon>
        <taxon>Cytophagia</taxon>
        <taxon>Cytophagales</taxon>
        <taxon>Cytophagaceae</taxon>
        <taxon>Rhodonellum</taxon>
    </lineage>
</organism>
<keyword evidence="2" id="KW-1185">Reference proteome</keyword>
<dbReference type="EMBL" id="AWXR01000001">
    <property type="protein sequence ID" value="ERM84877.1"/>
    <property type="molecule type" value="Genomic_DNA"/>
</dbReference>
<evidence type="ECO:0008006" key="3">
    <source>
        <dbReference type="Google" id="ProtNLM"/>
    </source>
</evidence>
<dbReference type="eggNOG" id="ENOG5032EEX">
    <property type="taxonomic scope" value="Bacteria"/>
</dbReference>
<name>U5C9N1_9BACT</name>
<dbReference type="AlphaFoldDB" id="U5C9N1"/>
<protein>
    <recommendedName>
        <fullName evidence="3">Cell wall-active antibiotics response LiaF-like C-terminal domain-containing protein</fullName>
    </recommendedName>
</protein>
<evidence type="ECO:0000313" key="1">
    <source>
        <dbReference type="EMBL" id="ERM84877.1"/>
    </source>
</evidence>
<accession>U5C9N1</accession>
<reference evidence="1 2" key="1">
    <citation type="journal article" date="2013" name="Genome Announc.">
        <title>Draft Genome Sequence of the Psychrophilic and Alkaliphilic Rhodonellum psychrophilum Strain GCM71T.</title>
        <authorList>
            <person name="Hauptmann A.L."/>
            <person name="Glaring M.A."/>
            <person name="Hallin P.F."/>
            <person name="Prieme A."/>
            <person name="Stougaard P."/>
        </authorList>
    </citation>
    <scope>NUCLEOTIDE SEQUENCE [LARGE SCALE GENOMIC DNA]</scope>
    <source>
        <strain evidence="1 2">GCM71</strain>
    </source>
</reference>
<dbReference type="Proteomes" id="UP000016843">
    <property type="component" value="Unassembled WGS sequence"/>
</dbReference>
<sequence>MGIVFQLKAQITKEFKVDHTRGYGLVHLDFNVYKGVTHIKKGMGASPVHIFSKLSKVNILPSFSQEIVSEVLYTQLVHRNVESENLGKSLSYKLFSTTNEDFDHKWDIEMNSNFLYDLHLNFGIGKAYLDLSNLPVSNCIIKTASADVKLDYSKKIANSVKMDTLMVTINMGSLDAKNINFSNAKEMFFEINYGTVDLFFSEPVSERINIHTIVGAGKVSLELPAYDQPFIIKVKSTPMCRTNIPKHLKDIGNKTYVSKNYKENAENLMTFTIDVSVGSVTIK</sequence>
<comment type="caution">
    <text evidence="1">The sequence shown here is derived from an EMBL/GenBank/DDBJ whole genome shotgun (WGS) entry which is preliminary data.</text>
</comment>
<evidence type="ECO:0000313" key="2">
    <source>
        <dbReference type="Proteomes" id="UP000016843"/>
    </source>
</evidence>
<proteinExistence type="predicted"/>